<dbReference type="InterPro" id="IPR009053">
    <property type="entry name" value="Prefoldin"/>
</dbReference>
<dbReference type="GO" id="GO:0016272">
    <property type="term" value="C:prefoldin complex"/>
    <property type="evidence" value="ECO:0007669"/>
    <property type="project" value="UniProtKB-UniRule"/>
</dbReference>
<accession>A0A166E2S9</accession>
<dbReference type="InterPro" id="IPR011599">
    <property type="entry name" value="PFD_alpha_archaea"/>
</dbReference>
<feature type="coiled-coil region" evidence="8">
    <location>
        <begin position="94"/>
        <end position="121"/>
    </location>
</feature>
<name>A0A166E2S9_9EURY</name>
<evidence type="ECO:0000313" key="10">
    <source>
        <dbReference type="Proteomes" id="UP000077066"/>
    </source>
</evidence>
<evidence type="ECO:0000256" key="8">
    <source>
        <dbReference type="SAM" id="Coils"/>
    </source>
</evidence>
<dbReference type="NCBIfam" id="TIGR00293">
    <property type="entry name" value="prefoldin subunit alpha"/>
    <property type="match status" value="1"/>
</dbReference>
<dbReference type="GO" id="GO:0051082">
    <property type="term" value="F:unfolded protein binding"/>
    <property type="evidence" value="ECO:0007669"/>
    <property type="project" value="UniProtKB-UniRule"/>
</dbReference>
<dbReference type="PANTHER" id="PTHR12674">
    <property type="entry name" value="PREFOLDIN SUBUNIT 5"/>
    <property type="match status" value="1"/>
</dbReference>
<dbReference type="STRING" id="55758.MBFIL_05460"/>
<sequence length="149" mass="16421">MEDQQELEKIVTELNLYKNQAEMIQQQVEAIQGSILEIETLETTLADIENKDSLNTLVPIGAGSFVNAEINKTDKIIMSVGAGVAITKTPEEAKETLTTQKNELNDNLNKMIDNLQKISNVINQLTPKAEQLMAKTQGAQNPQSNNPVN</sequence>
<keyword evidence="10" id="KW-1185">Reference proteome</keyword>
<dbReference type="PANTHER" id="PTHR12674:SF2">
    <property type="entry name" value="PREFOLDIN SUBUNIT 5"/>
    <property type="match status" value="1"/>
</dbReference>
<evidence type="ECO:0000256" key="2">
    <source>
        <dbReference type="ARBA" id="ARBA00011716"/>
    </source>
</evidence>
<evidence type="ECO:0000256" key="3">
    <source>
        <dbReference type="ARBA" id="ARBA00023186"/>
    </source>
</evidence>
<dbReference type="Proteomes" id="UP000077066">
    <property type="component" value="Unassembled WGS sequence"/>
</dbReference>
<dbReference type="AlphaFoldDB" id="A0A166E2S9"/>
<keyword evidence="7" id="KW-0963">Cytoplasm</keyword>
<evidence type="ECO:0000313" key="9">
    <source>
        <dbReference type="EMBL" id="KZX16216.1"/>
    </source>
</evidence>
<dbReference type="OrthoDB" id="10045at2157"/>
<dbReference type="SUPFAM" id="SSF46579">
    <property type="entry name" value="Prefoldin"/>
    <property type="match status" value="1"/>
</dbReference>
<comment type="similarity">
    <text evidence="7">Belongs to the prefoldin alpha subunit family.</text>
</comment>
<reference evidence="9 10" key="1">
    <citation type="submission" date="2016-04" db="EMBL/GenBank/DDBJ databases">
        <title>Genome sequence of Methanobrevibacter filiformis DSM 11501.</title>
        <authorList>
            <person name="Poehlein A."/>
            <person name="Seedorf H."/>
            <person name="Daniel R."/>
        </authorList>
    </citation>
    <scope>NUCLEOTIDE SEQUENCE [LARGE SCALE GENOMIC DNA]</scope>
    <source>
        <strain evidence="9 10">DSM 11501</strain>
    </source>
</reference>
<dbReference type="EMBL" id="LWMT01000076">
    <property type="protein sequence ID" value="KZX16216.1"/>
    <property type="molecule type" value="Genomic_DNA"/>
</dbReference>
<evidence type="ECO:0000256" key="5">
    <source>
        <dbReference type="ARBA" id="ARBA00044156"/>
    </source>
</evidence>
<comment type="subunit">
    <text evidence="2 7">Heterohexamer of two alpha and four beta subunits.</text>
</comment>
<keyword evidence="8" id="KW-0175">Coiled coil</keyword>
<evidence type="ECO:0000256" key="1">
    <source>
        <dbReference type="ARBA" id="ARBA00010048"/>
    </source>
</evidence>
<comment type="subcellular location">
    <subcellularLocation>
        <location evidence="7">Cytoplasm</location>
    </subcellularLocation>
</comment>
<dbReference type="GO" id="GO:0006457">
    <property type="term" value="P:protein folding"/>
    <property type="evidence" value="ECO:0007669"/>
    <property type="project" value="UniProtKB-UniRule"/>
</dbReference>
<comment type="similarity">
    <text evidence="1">Belongs to the prefoldin subunit alpha family.</text>
</comment>
<proteinExistence type="inferred from homology"/>
<dbReference type="RefSeq" id="WP_066971271.1">
    <property type="nucleotide sequence ID" value="NZ_LWMT01000076.1"/>
</dbReference>
<feature type="coiled-coil region" evidence="8">
    <location>
        <begin position="7"/>
        <end position="51"/>
    </location>
</feature>
<dbReference type="InterPro" id="IPR004127">
    <property type="entry name" value="Prefoldin_subunit_alpha"/>
</dbReference>
<dbReference type="GO" id="GO:0005737">
    <property type="term" value="C:cytoplasm"/>
    <property type="evidence" value="ECO:0007669"/>
    <property type="project" value="UniProtKB-SubCell"/>
</dbReference>
<evidence type="ECO:0000256" key="7">
    <source>
        <dbReference type="HAMAP-Rule" id="MF_00308"/>
    </source>
</evidence>
<organism evidence="9 10">
    <name type="scientific">Methanobrevibacter filiformis</name>
    <dbReference type="NCBI Taxonomy" id="55758"/>
    <lineage>
        <taxon>Archaea</taxon>
        <taxon>Methanobacteriati</taxon>
        <taxon>Methanobacteriota</taxon>
        <taxon>Methanomada group</taxon>
        <taxon>Methanobacteria</taxon>
        <taxon>Methanobacteriales</taxon>
        <taxon>Methanobacteriaceae</taxon>
        <taxon>Methanobrevibacter</taxon>
    </lineage>
</organism>
<evidence type="ECO:0000256" key="6">
    <source>
        <dbReference type="ARBA" id="ARBA00044231"/>
    </source>
</evidence>
<keyword evidence="3 7" id="KW-0143">Chaperone</keyword>
<dbReference type="HAMAP" id="MF_00308">
    <property type="entry name" value="PfdA"/>
    <property type="match status" value="1"/>
</dbReference>
<dbReference type="Pfam" id="PF02996">
    <property type="entry name" value="Prefoldin"/>
    <property type="match status" value="1"/>
</dbReference>
<evidence type="ECO:0000256" key="4">
    <source>
        <dbReference type="ARBA" id="ARBA00025077"/>
    </source>
</evidence>
<gene>
    <name evidence="7 9" type="primary">pfdA</name>
    <name evidence="9" type="ORF">MBFIL_05460</name>
</gene>
<dbReference type="CDD" id="cd23160">
    <property type="entry name" value="Prefoldin_alpha_GimC"/>
    <property type="match status" value="1"/>
</dbReference>
<dbReference type="Gene3D" id="1.10.287.370">
    <property type="match status" value="1"/>
</dbReference>
<dbReference type="PATRIC" id="fig|55758.3.peg.611"/>
<protein>
    <recommendedName>
        <fullName evidence="5 7">Prefoldin subunit alpha</fullName>
    </recommendedName>
    <alternativeName>
        <fullName evidence="6 7">GimC subunit alpha</fullName>
    </alternativeName>
</protein>
<comment type="function">
    <text evidence="4 7">Molecular chaperone capable of stabilizing a range of proteins. Seems to fulfill an ATP-independent, HSP70-like function in archaeal de novo protein folding.</text>
</comment>
<comment type="caution">
    <text evidence="9">The sequence shown here is derived from an EMBL/GenBank/DDBJ whole genome shotgun (WGS) entry which is preliminary data.</text>
</comment>